<dbReference type="AlphaFoldDB" id="A0A1B5KUA4"/>
<evidence type="ECO:0000313" key="1">
    <source>
        <dbReference type="EMBL" id="GAO14549.1"/>
    </source>
</evidence>
<protein>
    <submittedName>
        <fullName evidence="1">Uncharacterized protein</fullName>
    </submittedName>
</protein>
<reference evidence="2" key="1">
    <citation type="journal article" date="2016" name="Genome Announc.">
        <title>Genome sequence of Ustilaginoidea virens IPU010, a rice pathogenic fungus causing false smut.</title>
        <authorList>
            <person name="Kumagai T."/>
            <person name="Ishii T."/>
            <person name="Terai G."/>
            <person name="Umemura M."/>
            <person name="Machida M."/>
            <person name="Asai K."/>
        </authorList>
    </citation>
    <scope>NUCLEOTIDE SEQUENCE [LARGE SCALE GENOMIC DNA]</scope>
    <source>
        <strain evidence="2">IPU010</strain>
    </source>
</reference>
<gene>
    <name evidence="1" type="ORF">UVI_02032600</name>
</gene>
<dbReference type="Proteomes" id="UP000054053">
    <property type="component" value="Unassembled WGS sequence"/>
</dbReference>
<proteinExistence type="predicted"/>
<accession>A0A1B5KUA4</accession>
<comment type="caution">
    <text evidence="1">The sequence shown here is derived from an EMBL/GenBank/DDBJ whole genome shotgun (WGS) entry which is preliminary data.</text>
</comment>
<name>A0A1B5KUA4_USTVR</name>
<organism evidence="1 2">
    <name type="scientific">Ustilaginoidea virens</name>
    <name type="common">Rice false smut fungus</name>
    <name type="synonym">Villosiclava virens</name>
    <dbReference type="NCBI Taxonomy" id="1159556"/>
    <lineage>
        <taxon>Eukaryota</taxon>
        <taxon>Fungi</taxon>
        <taxon>Dikarya</taxon>
        <taxon>Ascomycota</taxon>
        <taxon>Pezizomycotina</taxon>
        <taxon>Sordariomycetes</taxon>
        <taxon>Hypocreomycetidae</taxon>
        <taxon>Hypocreales</taxon>
        <taxon>Clavicipitaceae</taxon>
        <taxon>Ustilaginoidea</taxon>
    </lineage>
</organism>
<dbReference type="EMBL" id="BBTG02000015">
    <property type="protein sequence ID" value="GAO14549.1"/>
    <property type="molecule type" value="Genomic_DNA"/>
</dbReference>
<evidence type="ECO:0000313" key="2">
    <source>
        <dbReference type="Proteomes" id="UP000054053"/>
    </source>
</evidence>
<sequence>MVTVTFAASLNHRSQAADGTTPPCSTSKSPTLNVHVQACPGMSVGGPNARLLGGLSISDGRFLHRGDVQMSGELA</sequence>